<reference evidence="2 3" key="1">
    <citation type="submission" date="2015-01" db="EMBL/GenBank/DDBJ databases">
        <title>Evolution of Trichinella species and genotypes.</title>
        <authorList>
            <person name="Korhonen P.K."/>
            <person name="Edoardo P."/>
            <person name="Giuseppe L.R."/>
            <person name="Gasser R.B."/>
        </authorList>
    </citation>
    <scope>NUCLEOTIDE SEQUENCE [LARGE SCALE GENOMIC DNA]</scope>
    <source>
        <strain evidence="2">ISS1029</strain>
    </source>
</reference>
<organism evidence="2 3">
    <name type="scientific">Trichinella zimbabwensis</name>
    <dbReference type="NCBI Taxonomy" id="268475"/>
    <lineage>
        <taxon>Eukaryota</taxon>
        <taxon>Metazoa</taxon>
        <taxon>Ecdysozoa</taxon>
        <taxon>Nematoda</taxon>
        <taxon>Enoplea</taxon>
        <taxon>Dorylaimia</taxon>
        <taxon>Trichinellida</taxon>
        <taxon>Trichinellidae</taxon>
        <taxon>Trichinella</taxon>
    </lineage>
</organism>
<keyword evidence="1" id="KW-0812">Transmembrane</keyword>
<dbReference type="AlphaFoldDB" id="A0A0V1HIG3"/>
<dbReference type="Proteomes" id="UP000055024">
    <property type="component" value="Unassembled WGS sequence"/>
</dbReference>
<gene>
    <name evidence="2" type="ORF">T11_12789</name>
</gene>
<keyword evidence="1" id="KW-0472">Membrane</keyword>
<evidence type="ECO:0000313" key="3">
    <source>
        <dbReference type="Proteomes" id="UP000055024"/>
    </source>
</evidence>
<keyword evidence="3" id="KW-1185">Reference proteome</keyword>
<protein>
    <submittedName>
        <fullName evidence="2">Uncharacterized protein</fullName>
    </submittedName>
</protein>
<evidence type="ECO:0000256" key="1">
    <source>
        <dbReference type="SAM" id="Phobius"/>
    </source>
</evidence>
<feature type="transmembrane region" description="Helical" evidence="1">
    <location>
        <begin position="62"/>
        <end position="86"/>
    </location>
</feature>
<comment type="caution">
    <text evidence="2">The sequence shown here is derived from an EMBL/GenBank/DDBJ whole genome shotgun (WGS) entry which is preliminary data.</text>
</comment>
<accession>A0A0V1HIG3</accession>
<sequence>MDVYDFPEHSGTLHYQAFLQLFTSSKSISPNKVLLLTAYTALLLLLMLMLMLMLLFSASTFAATAALAGAAAGAISILNFEIYLFFNSVKEIWAKCLTKVQVELNFCKMHFSISATLAEHNSIEKCGTVKIN</sequence>
<dbReference type="EMBL" id="JYDP01000064">
    <property type="protein sequence ID" value="KRZ10096.1"/>
    <property type="molecule type" value="Genomic_DNA"/>
</dbReference>
<keyword evidence="1" id="KW-1133">Transmembrane helix</keyword>
<proteinExistence type="predicted"/>
<evidence type="ECO:0000313" key="2">
    <source>
        <dbReference type="EMBL" id="KRZ10096.1"/>
    </source>
</evidence>
<feature type="transmembrane region" description="Helical" evidence="1">
    <location>
        <begin position="33"/>
        <end position="56"/>
    </location>
</feature>
<name>A0A0V1HIG3_9BILA</name>